<protein>
    <submittedName>
        <fullName evidence="1">Uncharacterized protein</fullName>
    </submittedName>
</protein>
<accession>A0ACC1TB19</accession>
<dbReference type="Proteomes" id="UP001148662">
    <property type="component" value="Unassembled WGS sequence"/>
</dbReference>
<keyword evidence="2" id="KW-1185">Reference proteome</keyword>
<evidence type="ECO:0000313" key="1">
    <source>
        <dbReference type="EMBL" id="KAJ3557013.1"/>
    </source>
</evidence>
<name>A0ACC1TB19_9APHY</name>
<reference evidence="1" key="1">
    <citation type="submission" date="2022-07" db="EMBL/GenBank/DDBJ databases">
        <title>Genome Sequence of Phlebia brevispora.</title>
        <authorList>
            <person name="Buettner E."/>
        </authorList>
    </citation>
    <scope>NUCLEOTIDE SEQUENCE</scope>
    <source>
        <strain evidence="1">MPL23</strain>
    </source>
</reference>
<gene>
    <name evidence="1" type="ORF">NM688_g1704</name>
</gene>
<sequence length="305" mass="34564">MTGRANRKRPADDTSDEIPNKRARHTDDDGDQTREEINADEGEIPHSGKKLTADQERSATADASGEYDEKPIELETKVSTATRSYFSDAVCVRFNAVNSHLNLRSGCATLSTVPIDRLGWGPVGYGHNDRSHIMFLNDGPLSLWVFFRRKQGMKFKPLVEKDDQVLHTIWSQLSSGGSDNPPEFFWANRWVGSRDDDDNAINAMDGVYDGRHRFRGNKSQMDEFFACDLKPGDVVLLEMTVRRYIPTEKPKEPQGEGSAPVKRPYTDKRIWRRWDIEFVLDCMSILFQGSKHASGPARPTEDIDI</sequence>
<organism evidence="1 2">
    <name type="scientific">Phlebia brevispora</name>
    <dbReference type="NCBI Taxonomy" id="194682"/>
    <lineage>
        <taxon>Eukaryota</taxon>
        <taxon>Fungi</taxon>
        <taxon>Dikarya</taxon>
        <taxon>Basidiomycota</taxon>
        <taxon>Agaricomycotina</taxon>
        <taxon>Agaricomycetes</taxon>
        <taxon>Polyporales</taxon>
        <taxon>Meruliaceae</taxon>
        <taxon>Phlebia</taxon>
    </lineage>
</organism>
<comment type="caution">
    <text evidence="1">The sequence shown here is derived from an EMBL/GenBank/DDBJ whole genome shotgun (WGS) entry which is preliminary data.</text>
</comment>
<evidence type="ECO:0000313" key="2">
    <source>
        <dbReference type="Proteomes" id="UP001148662"/>
    </source>
</evidence>
<proteinExistence type="predicted"/>
<dbReference type="EMBL" id="JANHOG010000191">
    <property type="protein sequence ID" value="KAJ3557013.1"/>
    <property type="molecule type" value="Genomic_DNA"/>
</dbReference>